<reference evidence="6" key="2">
    <citation type="submission" date="2025-08" db="UniProtKB">
        <authorList>
            <consortium name="Ensembl"/>
        </authorList>
    </citation>
    <scope>IDENTIFICATION</scope>
</reference>
<dbReference type="InterPro" id="IPR041588">
    <property type="entry name" value="Integrase_H2C2"/>
</dbReference>
<dbReference type="Gene3D" id="1.10.340.70">
    <property type="match status" value="1"/>
</dbReference>
<dbReference type="InterPro" id="IPR041577">
    <property type="entry name" value="RT_RNaseH_2"/>
</dbReference>
<dbReference type="GO" id="GO:0004523">
    <property type="term" value="F:RNA-DNA hybrid ribonuclease activity"/>
    <property type="evidence" value="ECO:0007669"/>
    <property type="project" value="UniProtKB-EC"/>
</dbReference>
<dbReference type="PANTHER" id="PTHR37984:SF8">
    <property type="entry name" value="CCHC-TYPE DOMAIN-CONTAINING PROTEIN"/>
    <property type="match status" value="1"/>
</dbReference>
<dbReference type="Gene3D" id="3.10.10.10">
    <property type="entry name" value="HIV Type 1 Reverse Transcriptase, subunit A, domain 1"/>
    <property type="match status" value="1"/>
</dbReference>
<dbReference type="FunFam" id="3.30.420.10:FF:000063">
    <property type="entry name" value="Retrovirus-related Pol polyprotein from transposon 297-like Protein"/>
    <property type="match status" value="1"/>
</dbReference>
<dbReference type="OMA" id="ADYEIMS"/>
<dbReference type="GO" id="GO:0015074">
    <property type="term" value="P:DNA integration"/>
    <property type="evidence" value="ECO:0007669"/>
    <property type="project" value="InterPro"/>
</dbReference>
<evidence type="ECO:0000256" key="4">
    <source>
        <dbReference type="SAM" id="MobiDB-lite"/>
    </source>
</evidence>
<protein>
    <recommendedName>
        <fullName evidence="3">Gypsy retrotransposon integrase-like protein 1</fullName>
        <ecNumber evidence="2">3.1.26.4</ecNumber>
    </recommendedName>
</protein>
<dbReference type="GO" id="GO:0003676">
    <property type="term" value="F:nucleic acid binding"/>
    <property type="evidence" value="ECO:0007669"/>
    <property type="project" value="InterPro"/>
</dbReference>
<dbReference type="InterPro" id="IPR036397">
    <property type="entry name" value="RNaseH_sf"/>
</dbReference>
<dbReference type="Gene3D" id="3.30.70.270">
    <property type="match status" value="2"/>
</dbReference>
<dbReference type="CDD" id="cd09274">
    <property type="entry name" value="RNase_HI_RT_Ty3"/>
    <property type="match status" value="1"/>
</dbReference>
<dbReference type="SUPFAM" id="SSF56672">
    <property type="entry name" value="DNA/RNA polymerases"/>
    <property type="match status" value="1"/>
</dbReference>
<dbReference type="GeneTree" id="ENSGT00940000169923"/>
<dbReference type="FunFam" id="1.10.340.70:FF:000003">
    <property type="entry name" value="Protein CBG25708"/>
    <property type="match status" value="1"/>
</dbReference>
<feature type="region of interest" description="Disordered" evidence="4">
    <location>
        <begin position="681"/>
        <end position="773"/>
    </location>
</feature>
<accession>A0A669DE37</accession>
<dbReference type="Gene3D" id="3.30.420.10">
    <property type="entry name" value="Ribonuclease H-like superfamily/Ribonuclease H"/>
    <property type="match status" value="1"/>
</dbReference>
<feature type="compositionally biased region" description="Polar residues" evidence="4">
    <location>
        <begin position="720"/>
        <end position="754"/>
    </location>
</feature>
<evidence type="ECO:0000259" key="5">
    <source>
        <dbReference type="PROSITE" id="PS50994"/>
    </source>
</evidence>
<dbReference type="Pfam" id="PF00078">
    <property type="entry name" value="RVT_1"/>
    <property type="match status" value="1"/>
</dbReference>
<dbReference type="FunFam" id="3.10.20.370:FF:000001">
    <property type="entry name" value="Retrovirus-related Pol polyprotein from transposon 17.6-like protein"/>
    <property type="match status" value="1"/>
</dbReference>
<dbReference type="InterPro" id="IPR001584">
    <property type="entry name" value="Integrase_cat-core"/>
</dbReference>
<reference evidence="7" key="1">
    <citation type="submission" date="2012-01" db="EMBL/GenBank/DDBJ databases">
        <title>The Genome Sequence of Oreochromis niloticus (Nile Tilapia).</title>
        <authorList>
            <consortium name="Broad Institute Genome Assembly Team"/>
            <consortium name="Broad Institute Sequencing Platform"/>
            <person name="Di Palma F."/>
            <person name="Johnson J."/>
            <person name="Lander E.S."/>
            <person name="Lindblad-Toh K."/>
        </authorList>
    </citation>
    <scope>NUCLEOTIDE SEQUENCE [LARGE SCALE GENOMIC DNA]</scope>
</reference>
<comment type="similarity">
    <text evidence="1">Belongs to the beta type-B retroviral polymerase family. HERV class-II K(HML-2) pol subfamily.</text>
</comment>
<dbReference type="Proteomes" id="UP000005207">
    <property type="component" value="Linkage group LG15"/>
</dbReference>
<evidence type="ECO:0000313" key="7">
    <source>
        <dbReference type="Proteomes" id="UP000005207"/>
    </source>
</evidence>
<dbReference type="InterPro" id="IPR012337">
    <property type="entry name" value="RNaseH-like_sf"/>
</dbReference>
<dbReference type="SUPFAM" id="SSF53098">
    <property type="entry name" value="Ribonuclease H-like"/>
    <property type="match status" value="1"/>
</dbReference>
<dbReference type="InterPro" id="IPR043128">
    <property type="entry name" value="Rev_trsase/Diguanyl_cyclase"/>
</dbReference>
<reference evidence="6" key="3">
    <citation type="submission" date="2025-09" db="UniProtKB">
        <authorList>
            <consortium name="Ensembl"/>
        </authorList>
    </citation>
    <scope>IDENTIFICATION</scope>
</reference>
<dbReference type="InterPro" id="IPR050951">
    <property type="entry name" value="Retrovirus_Pol_polyprotein"/>
</dbReference>
<dbReference type="FunFam" id="3.30.70.270:FF:000026">
    <property type="entry name" value="Transposon Ty3-G Gag-Pol polyprotein"/>
    <property type="match status" value="1"/>
</dbReference>
<dbReference type="InterPro" id="IPR000477">
    <property type="entry name" value="RT_dom"/>
</dbReference>
<keyword evidence="7" id="KW-1185">Reference proteome</keyword>
<dbReference type="Pfam" id="PF17919">
    <property type="entry name" value="RT_RNaseH_2"/>
    <property type="match status" value="1"/>
</dbReference>
<organism evidence="6 7">
    <name type="scientific">Oreochromis niloticus</name>
    <name type="common">Nile tilapia</name>
    <name type="synonym">Tilapia nilotica</name>
    <dbReference type="NCBI Taxonomy" id="8128"/>
    <lineage>
        <taxon>Eukaryota</taxon>
        <taxon>Metazoa</taxon>
        <taxon>Chordata</taxon>
        <taxon>Craniata</taxon>
        <taxon>Vertebrata</taxon>
        <taxon>Euteleostomi</taxon>
        <taxon>Actinopterygii</taxon>
        <taxon>Neopterygii</taxon>
        <taxon>Teleostei</taxon>
        <taxon>Neoteleostei</taxon>
        <taxon>Acanthomorphata</taxon>
        <taxon>Ovalentaria</taxon>
        <taxon>Cichlomorphae</taxon>
        <taxon>Cichliformes</taxon>
        <taxon>Cichlidae</taxon>
        <taxon>African cichlids</taxon>
        <taxon>Pseudocrenilabrinae</taxon>
        <taxon>Oreochromini</taxon>
        <taxon>Oreochromis</taxon>
    </lineage>
</organism>
<dbReference type="Ensembl" id="ENSONIT00000058666.1">
    <property type="protein sequence ID" value="ENSONIP00000057159.1"/>
    <property type="gene ID" value="ENSONIG00000034236.1"/>
</dbReference>
<evidence type="ECO:0000313" key="6">
    <source>
        <dbReference type="Ensembl" id="ENSONIP00000057159.1"/>
    </source>
</evidence>
<dbReference type="PANTHER" id="PTHR37984">
    <property type="entry name" value="PROTEIN CBG26694"/>
    <property type="match status" value="1"/>
</dbReference>
<dbReference type="Pfam" id="PF17921">
    <property type="entry name" value="Integrase_H2C2"/>
    <property type="match status" value="1"/>
</dbReference>
<evidence type="ECO:0000256" key="3">
    <source>
        <dbReference type="ARBA" id="ARBA00039658"/>
    </source>
</evidence>
<dbReference type="CDD" id="cd01647">
    <property type="entry name" value="RT_LTR"/>
    <property type="match status" value="1"/>
</dbReference>
<dbReference type="InterPro" id="IPR043502">
    <property type="entry name" value="DNA/RNA_pol_sf"/>
</dbReference>
<dbReference type="Pfam" id="PF00665">
    <property type="entry name" value="rve"/>
    <property type="match status" value="1"/>
</dbReference>
<evidence type="ECO:0000256" key="2">
    <source>
        <dbReference type="ARBA" id="ARBA00012180"/>
    </source>
</evidence>
<dbReference type="AlphaFoldDB" id="A0A669DE37"/>
<name>A0A669DE37_ORENI</name>
<evidence type="ECO:0000256" key="1">
    <source>
        <dbReference type="ARBA" id="ARBA00010879"/>
    </source>
</evidence>
<feature type="compositionally biased region" description="Polar residues" evidence="4">
    <location>
        <begin position="762"/>
        <end position="773"/>
    </location>
</feature>
<dbReference type="InParanoid" id="A0A669DE37"/>
<dbReference type="PROSITE" id="PS50994">
    <property type="entry name" value="INTEGRASE"/>
    <property type="match status" value="1"/>
</dbReference>
<sequence length="773" mass="87688">MLTTFSSPFGRFRFLRMPYGINSASEVFQRAMEQIFAGYPYAVIVDDIIIGGGDMKEHEQNLRKVLDCAREVKLRLNPLKCKFSLTEVCYVGHVFTSKGLKPDPAKTKAIKEMPTPENVTALQRFLGMINYPGKFIPKFSELSAPLRELTCKDIQWCWLKQHQDAFDALKQCLISPPTLSYYDVQKPVTLTCDASHYGLGAACLQEGAPIAYSSHTLTQTEMRYAQIEKELLAVVFACSKFNDYIYGKQIQIETDHQPLVTILNKPIHSAPARLQRMMLRLQKYNFQMVYKKGSQMYLTDTLSRAPTTSTDQHSDETADYEIMSIQQISSSRLTQLKEHTASDPELQKLSTVIMRGWPCRQTQLPTELHQYHPYRDELTLEDGIVMKGPKTVIPKSLQKDYIAILHRGHPGTEATKRRARGIVFWPTMTEDIEQETAACPVCNSTRPHQRKEPLKLHPVPDLPWSTVATDIFEWNGQHHLVVVDSYSGWFEVDLLRDLTANTVISKLKRHFSVHGCPHTVISDNGTQFTSQRFADFASAWDFVHVTSSPDYPQANGLAERAVRSAKQLMERSRRDGTDVFLNLLNLRNVPRDHTLGSPAERLMSRQTRTILPVCKRLLVPSPKSNRAVKTNLLRKRHAQKKYYDKSSRPLRPLMPGEVVRMQTRHGHDSLGTIKEACKEPRSYIVQSGGGEYRRNRRHVLPVSEPPPQHGDSRDDYTAAQPPTTSSPQHIQNPAAHNTSHKPLSSPPVTWQVMLTSHDLGESASQTPSMNTKA</sequence>
<feature type="domain" description="Integrase catalytic" evidence="5">
    <location>
        <begin position="459"/>
        <end position="630"/>
    </location>
</feature>
<proteinExistence type="inferred from homology"/>
<dbReference type="EC" id="3.1.26.4" evidence="2"/>